<dbReference type="PANTHER" id="PTHR43749:SF2">
    <property type="entry name" value="RNA-SPLICING LIGASE RTCB"/>
    <property type="match status" value="1"/>
</dbReference>
<dbReference type="AlphaFoldDB" id="A0A1S8T1Z4"/>
<evidence type="ECO:0000256" key="10">
    <source>
        <dbReference type="PIRSR" id="PIRSR601233-2"/>
    </source>
</evidence>
<evidence type="ECO:0000256" key="5">
    <source>
        <dbReference type="ARBA" id="ARBA00022800"/>
    </source>
</evidence>
<evidence type="ECO:0000313" key="12">
    <source>
        <dbReference type="EMBL" id="OOM71485.1"/>
    </source>
</evidence>
<dbReference type="GO" id="GO:0170057">
    <property type="term" value="F:RNA ligase (GTP) activity"/>
    <property type="evidence" value="ECO:0007669"/>
    <property type="project" value="UniProtKB-EC"/>
</dbReference>
<dbReference type="GO" id="GO:0030145">
    <property type="term" value="F:manganese ion binding"/>
    <property type="evidence" value="ECO:0007669"/>
    <property type="project" value="TreeGrafter"/>
</dbReference>
<evidence type="ECO:0000256" key="6">
    <source>
        <dbReference type="ARBA" id="ARBA00023134"/>
    </source>
</evidence>
<keyword evidence="6 10" id="KW-0342">GTP-binding</keyword>
<feature type="binding site" evidence="10">
    <location>
        <begin position="283"/>
        <end position="284"/>
    </location>
    <ligand>
        <name>GMP</name>
        <dbReference type="ChEBI" id="CHEBI:58115"/>
    </ligand>
</feature>
<comment type="catalytic activity">
    <reaction evidence="8">
        <text>a 3'-end 3'-phospho-ribonucleotide-RNA + a 5'-end dephospho-ribonucleoside-RNA + GTP = a ribonucleotidyl-ribonucleotide-RNA + GMP + diphosphate</text>
        <dbReference type="Rhea" id="RHEA:68076"/>
        <dbReference type="Rhea" id="RHEA-COMP:10463"/>
        <dbReference type="Rhea" id="RHEA-COMP:13936"/>
        <dbReference type="Rhea" id="RHEA-COMP:17355"/>
        <dbReference type="ChEBI" id="CHEBI:33019"/>
        <dbReference type="ChEBI" id="CHEBI:37565"/>
        <dbReference type="ChEBI" id="CHEBI:58115"/>
        <dbReference type="ChEBI" id="CHEBI:83062"/>
        <dbReference type="ChEBI" id="CHEBI:138284"/>
        <dbReference type="ChEBI" id="CHEBI:173118"/>
        <dbReference type="EC" id="6.5.1.8"/>
    </reaction>
</comment>
<dbReference type="RefSeq" id="WP_077849847.1">
    <property type="nucleotide sequence ID" value="NZ_LZZM01000230.1"/>
</dbReference>
<dbReference type="GO" id="GO:0003909">
    <property type="term" value="F:DNA ligase activity"/>
    <property type="evidence" value="ECO:0007669"/>
    <property type="project" value="TreeGrafter"/>
</dbReference>
<evidence type="ECO:0000256" key="8">
    <source>
        <dbReference type="ARBA" id="ARBA00047746"/>
    </source>
</evidence>
<evidence type="ECO:0000313" key="13">
    <source>
        <dbReference type="Proteomes" id="UP000190890"/>
    </source>
</evidence>
<dbReference type="PANTHER" id="PTHR43749">
    <property type="entry name" value="RNA-SPLICING LIGASE RTCB"/>
    <property type="match status" value="1"/>
</dbReference>
<gene>
    <name evidence="12" type="primary">rtcB</name>
    <name evidence="12" type="ORF">CLPUN_49520</name>
</gene>
<keyword evidence="7 11" id="KW-0464">Manganese</keyword>
<dbReference type="GO" id="GO:0005525">
    <property type="term" value="F:GTP binding"/>
    <property type="evidence" value="ECO:0007669"/>
    <property type="project" value="UniProtKB-KW"/>
</dbReference>
<feature type="binding site" evidence="10">
    <location>
        <begin position="143"/>
        <end position="147"/>
    </location>
    <ligand>
        <name>GMP</name>
        <dbReference type="ChEBI" id="CHEBI:58115"/>
    </ligand>
</feature>
<proteinExistence type="predicted"/>
<keyword evidence="2 12" id="KW-0436">Ligase</keyword>
<dbReference type="SUPFAM" id="SSF103365">
    <property type="entry name" value="Hypothetical protein PH1602"/>
    <property type="match status" value="1"/>
</dbReference>
<feature type="binding site" evidence="10">
    <location>
        <begin position="309"/>
        <end position="312"/>
    </location>
    <ligand>
        <name>GMP</name>
        <dbReference type="ChEBI" id="CHEBI:58115"/>
    </ligand>
</feature>
<accession>A0A1S8T1Z4</accession>
<feature type="binding site" evidence="11">
    <location>
        <position position="161"/>
    </location>
    <ligand>
        <name>Mn(2+)</name>
        <dbReference type="ChEBI" id="CHEBI:29035"/>
        <label>2</label>
    </ligand>
</feature>
<dbReference type="EC" id="6.5.1.8" evidence="1"/>
<keyword evidence="3 11" id="KW-0479">Metal-binding</keyword>
<sequence length="407" mass="45737">MLEVKGKYNTAKVFTDNIEIEAIEQLRELCNQPFVEGCKVRIMPDTHKGAGSVIGFTADLGDKVIPNIVGVDIGCGMLTVNLGKMDFNLENLDKIIHENIPSGMNVHKGKVAKFPQLQDLKCYRNLKNTKRIERSIGTLGGGNHFIEINESTDGTKYLVIHSGSRNLGNQVASMYQNLAIDLCSGKGEYFIKRDKIIEEYKAEGRRKEIQKALKELDALYNNLMPSYPRGLCFLNGNYKDEYLHDMNICQQYATLNRETMADIILKKLLGKGFEEFESFSTIHNYINFKDNIIRKGSISAYEGEKVLIPLNMRDGSIIAIGKGNPDWNYSAPHGAGRIMSRTKAKQEVKFEDFKASMEGIFTTSVTVATLDEAPMAYKSKEEILDNISETVDIIEIIKPIYNFKAQG</sequence>
<keyword evidence="4 10" id="KW-0547">Nucleotide-binding</keyword>
<reference evidence="12 13" key="1">
    <citation type="submission" date="2016-05" db="EMBL/GenBank/DDBJ databases">
        <title>Microbial solvent formation.</title>
        <authorList>
            <person name="Poehlein A."/>
            <person name="Montoya Solano J.D."/>
            <person name="Flitsch S."/>
            <person name="Krabben P."/>
            <person name="Duerre P."/>
            <person name="Daniel R."/>
        </authorList>
    </citation>
    <scope>NUCLEOTIDE SEQUENCE [LARGE SCALE GENOMIC DNA]</scope>
    <source>
        <strain evidence="12 13">DSM 2619</strain>
    </source>
</reference>
<comment type="caution">
    <text evidence="12">The sequence shown here is derived from an EMBL/GenBank/DDBJ whole genome shotgun (WGS) entry which is preliminary data.</text>
</comment>
<dbReference type="GO" id="GO:0006396">
    <property type="term" value="P:RNA processing"/>
    <property type="evidence" value="ECO:0007669"/>
    <property type="project" value="InterPro"/>
</dbReference>
<evidence type="ECO:0000256" key="7">
    <source>
        <dbReference type="ARBA" id="ARBA00023211"/>
    </source>
</evidence>
<feature type="binding site" evidence="10">
    <location>
        <begin position="333"/>
        <end position="336"/>
    </location>
    <ligand>
        <name>GMP</name>
        <dbReference type="ChEBI" id="CHEBI:58115"/>
    </ligand>
</feature>
<dbReference type="EMBL" id="LZZM01000230">
    <property type="protein sequence ID" value="OOM71485.1"/>
    <property type="molecule type" value="Genomic_DNA"/>
</dbReference>
<organism evidence="12 13">
    <name type="scientific">Clostridium puniceum</name>
    <dbReference type="NCBI Taxonomy" id="29367"/>
    <lineage>
        <taxon>Bacteria</taxon>
        <taxon>Bacillati</taxon>
        <taxon>Bacillota</taxon>
        <taxon>Clostridia</taxon>
        <taxon>Eubacteriales</taxon>
        <taxon>Clostridiaceae</taxon>
        <taxon>Clostridium</taxon>
    </lineage>
</organism>
<dbReference type="Gene3D" id="3.90.1860.10">
    <property type="entry name" value="tRNA-splicing ligase RtcB"/>
    <property type="match status" value="1"/>
</dbReference>
<protein>
    <recommendedName>
        <fullName evidence="1">3'-phosphate/5'-hydroxy nucleic acid ligase</fullName>
        <ecNumber evidence="1">6.5.1.8</ecNumber>
    </recommendedName>
</protein>
<feature type="binding site" evidence="10">
    <location>
        <position position="316"/>
    </location>
    <ligand>
        <name>GMP</name>
        <dbReference type="ChEBI" id="CHEBI:58115"/>
    </ligand>
</feature>
<evidence type="ECO:0000256" key="9">
    <source>
        <dbReference type="PIRSR" id="PIRSR601233-1"/>
    </source>
</evidence>
<evidence type="ECO:0000256" key="4">
    <source>
        <dbReference type="ARBA" id="ARBA00022741"/>
    </source>
</evidence>
<feature type="binding site" evidence="11">
    <location>
        <position position="72"/>
    </location>
    <ligand>
        <name>Mn(2+)</name>
        <dbReference type="ChEBI" id="CHEBI:29035"/>
        <label>1</label>
    </ligand>
</feature>
<evidence type="ECO:0000256" key="11">
    <source>
        <dbReference type="PIRSR" id="PIRSR601233-3"/>
    </source>
</evidence>
<evidence type="ECO:0000256" key="3">
    <source>
        <dbReference type="ARBA" id="ARBA00022723"/>
    </source>
</evidence>
<name>A0A1S8T1Z4_9CLOT</name>
<keyword evidence="13" id="KW-1185">Reference proteome</keyword>
<dbReference type="InterPro" id="IPR001233">
    <property type="entry name" value="RtcB"/>
</dbReference>
<evidence type="ECO:0000256" key="1">
    <source>
        <dbReference type="ARBA" id="ARBA00012726"/>
    </source>
</evidence>
<dbReference type="GO" id="GO:0042245">
    <property type="term" value="P:RNA repair"/>
    <property type="evidence" value="ECO:0007669"/>
    <property type="project" value="UniProtKB-KW"/>
</dbReference>
<dbReference type="InterPro" id="IPR036025">
    <property type="entry name" value="RtcB-like_sf"/>
</dbReference>
<dbReference type="Proteomes" id="UP000190890">
    <property type="component" value="Unassembled WGS sequence"/>
</dbReference>
<feature type="binding site" evidence="11">
    <location>
        <position position="283"/>
    </location>
    <ligand>
        <name>Mn(2+)</name>
        <dbReference type="ChEBI" id="CHEBI:29035"/>
        <label>2</label>
    </ligand>
</feature>
<dbReference type="Pfam" id="PF01139">
    <property type="entry name" value="RtcB"/>
    <property type="match status" value="2"/>
</dbReference>
<feature type="active site" description="GMP-histidine intermediate" evidence="9">
    <location>
        <position position="333"/>
    </location>
</feature>
<evidence type="ECO:0000256" key="2">
    <source>
        <dbReference type="ARBA" id="ARBA00022598"/>
    </source>
</evidence>
<dbReference type="GO" id="GO:0006281">
    <property type="term" value="P:DNA repair"/>
    <property type="evidence" value="ECO:0007669"/>
    <property type="project" value="TreeGrafter"/>
</dbReference>
<dbReference type="OrthoDB" id="9802323at2"/>
<keyword evidence="5" id="KW-0692">RNA repair</keyword>
<dbReference type="STRING" id="29367.CLPUN_49520"/>
<dbReference type="InterPro" id="IPR052915">
    <property type="entry name" value="RtcB-like"/>
</dbReference>
<comment type="cofactor">
    <cofactor evidence="11">
        <name>Mn(2+)</name>
        <dbReference type="ChEBI" id="CHEBI:29035"/>
    </cofactor>
    <text evidence="11">Binds 2 manganese ions per subunit.</text>
</comment>
<feature type="binding site" evidence="11">
    <location>
        <position position="144"/>
    </location>
    <ligand>
        <name>Mn(2+)</name>
        <dbReference type="ChEBI" id="CHEBI:29035"/>
        <label>1</label>
    </ligand>
</feature>